<accession>A0A327YXS6</accession>
<comment type="caution">
    <text evidence="5">The sequence shown here is derived from an EMBL/GenBank/DDBJ whole genome shotgun (WGS) entry which is preliminary data.</text>
</comment>
<proteinExistence type="predicted"/>
<dbReference type="OrthoDB" id="9786503at2"/>
<keyword evidence="6" id="KW-1185">Reference proteome</keyword>
<dbReference type="SUPFAM" id="SSF53335">
    <property type="entry name" value="S-adenosyl-L-methionine-dependent methyltransferases"/>
    <property type="match status" value="1"/>
</dbReference>
<organism evidence="5 6">
    <name type="scientific">Actinoplanes lutulentus</name>
    <dbReference type="NCBI Taxonomy" id="1287878"/>
    <lineage>
        <taxon>Bacteria</taxon>
        <taxon>Bacillati</taxon>
        <taxon>Actinomycetota</taxon>
        <taxon>Actinomycetes</taxon>
        <taxon>Micromonosporales</taxon>
        <taxon>Micromonosporaceae</taxon>
        <taxon>Actinoplanes</taxon>
    </lineage>
</organism>
<dbReference type="AlphaFoldDB" id="A0A327YXS6"/>
<dbReference type="GO" id="GO:0032259">
    <property type="term" value="P:methylation"/>
    <property type="evidence" value="ECO:0007669"/>
    <property type="project" value="UniProtKB-KW"/>
</dbReference>
<feature type="domain" description="Methyltransferase" evidence="4">
    <location>
        <begin position="44"/>
        <end position="137"/>
    </location>
</feature>
<dbReference type="InterPro" id="IPR041698">
    <property type="entry name" value="Methyltransf_25"/>
</dbReference>
<dbReference type="GO" id="GO:0008168">
    <property type="term" value="F:methyltransferase activity"/>
    <property type="evidence" value="ECO:0007669"/>
    <property type="project" value="UniProtKB-KW"/>
</dbReference>
<evidence type="ECO:0000259" key="4">
    <source>
        <dbReference type="Pfam" id="PF13649"/>
    </source>
</evidence>
<dbReference type="Gene3D" id="3.40.50.150">
    <property type="entry name" value="Vaccinia Virus protein VP39"/>
    <property type="match status" value="1"/>
</dbReference>
<dbReference type="RefSeq" id="WP_111655151.1">
    <property type="nucleotide sequence ID" value="NZ_JACHWI010000006.1"/>
</dbReference>
<dbReference type="Proteomes" id="UP000249341">
    <property type="component" value="Unassembled WGS sequence"/>
</dbReference>
<protein>
    <submittedName>
        <fullName evidence="5">Methyltransferase family protein</fullName>
    </submittedName>
</protein>
<gene>
    <name evidence="5" type="ORF">B0I29_1341</name>
</gene>
<keyword evidence="1 5" id="KW-0489">Methyltransferase</keyword>
<dbReference type="Pfam" id="PF13649">
    <property type="entry name" value="Methyltransf_25"/>
    <property type="match status" value="1"/>
</dbReference>
<evidence type="ECO:0000313" key="5">
    <source>
        <dbReference type="EMBL" id="RAK25391.1"/>
    </source>
</evidence>
<keyword evidence="3" id="KW-0949">S-adenosyl-L-methionine</keyword>
<evidence type="ECO:0000256" key="2">
    <source>
        <dbReference type="ARBA" id="ARBA00022679"/>
    </source>
</evidence>
<name>A0A327YXS6_9ACTN</name>
<dbReference type="CDD" id="cd02440">
    <property type="entry name" value="AdoMet_MTases"/>
    <property type="match status" value="1"/>
</dbReference>
<dbReference type="PANTHER" id="PTHR43464">
    <property type="entry name" value="METHYLTRANSFERASE"/>
    <property type="match status" value="1"/>
</dbReference>
<evidence type="ECO:0000256" key="3">
    <source>
        <dbReference type="ARBA" id="ARBA00022691"/>
    </source>
</evidence>
<evidence type="ECO:0000313" key="6">
    <source>
        <dbReference type="Proteomes" id="UP000249341"/>
    </source>
</evidence>
<dbReference type="EMBL" id="QLMJ01000034">
    <property type="protein sequence ID" value="RAK25391.1"/>
    <property type="molecule type" value="Genomic_DNA"/>
</dbReference>
<keyword evidence="2 5" id="KW-0808">Transferase</keyword>
<sequence length="209" mass="22756">MNGSAEQFWEKLYAGREQATDRRVNIVLADVVTGLADVAAGDALDLGCAEGADSVWLATRGWNVVSVDISPTALRRAADRAAAAGVAGRIRTEQHDLAVSFPAGDFDLVTAQYLQTPLRFPREQVLAKAANAVRPGGLLLVVDHASVAPWSWNRDENPVFPTPQETMRSWQLEPEQWIPYRVEAAQREARGPAGETAIVTDNIIALRRS</sequence>
<dbReference type="PANTHER" id="PTHR43464:SF19">
    <property type="entry name" value="UBIQUINONE BIOSYNTHESIS O-METHYLTRANSFERASE, MITOCHONDRIAL"/>
    <property type="match status" value="1"/>
</dbReference>
<reference evidence="5 6" key="1">
    <citation type="submission" date="2018-06" db="EMBL/GenBank/DDBJ databases">
        <title>Genomic Encyclopedia of Type Strains, Phase III (KMG-III): the genomes of soil and plant-associated and newly described type strains.</title>
        <authorList>
            <person name="Whitman W."/>
        </authorList>
    </citation>
    <scope>NUCLEOTIDE SEQUENCE [LARGE SCALE GENOMIC DNA]</scope>
    <source>
        <strain evidence="5 6">CGMCC 4.7090</strain>
    </source>
</reference>
<dbReference type="InterPro" id="IPR029063">
    <property type="entry name" value="SAM-dependent_MTases_sf"/>
</dbReference>
<evidence type="ECO:0000256" key="1">
    <source>
        <dbReference type="ARBA" id="ARBA00022603"/>
    </source>
</evidence>